<evidence type="ECO:0000256" key="4">
    <source>
        <dbReference type="ARBA" id="ARBA00022692"/>
    </source>
</evidence>
<evidence type="ECO:0000313" key="10">
    <source>
        <dbReference type="Proteomes" id="UP001310386"/>
    </source>
</evidence>
<organism evidence="9 10">
    <name type="scientific">Ferviditalea candida</name>
    <dbReference type="NCBI Taxonomy" id="3108399"/>
    <lineage>
        <taxon>Bacteria</taxon>
        <taxon>Bacillati</taxon>
        <taxon>Bacillota</taxon>
        <taxon>Bacilli</taxon>
        <taxon>Bacillales</taxon>
        <taxon>Paenibacillaceae</taxon>
        <taxon>Ferviditalea</taxon>
    </lineage>
</organism>
<dbReference type="EMBL" id="JAYJLD010000028">
    <property type="protein sequence ID" value="MEB3103144.1"/>
    <property type="molecule type" value="Genomic_DNA"/>
</dbReference>
<feature type="transmembrane region" description="Helical" evidence="7">
    <location>
        <begin position="188"/>
        <end position="211"/>
    </location>
</feature>
<keyword evidence="10" id="KW-1185">Reference proteome</keyword>
<feature type="transmembrane region" description="Helical" evidence="7">
    <location>
        <begin position="107"/>
        <end position="126"/>
    </location>
</feature>
<evidence type="ECO:0000256" key="6">
    <source>
        <dbReference type="ARBA" id="ARBA00023136"/>
    </source>
</evidence>
<evidence type="ECO:0000256" key="2">
    <source>
        <dbReference type="ARBA" id="ARBA00022448"/>
    </source>
</evidence>
<keyword evidence="4 7" id="KW-0812">Transmembrane</keyword>
<dbReference type="Pfam" id="PF00528">
    <property type="entry name" value="BPD_transp_1"/>
    <property type="match status" value="1"/>
</dbReference>
<feature type="transmembrane region" description="Helical" evidence="7">
    <location>
        <begin position="138"/>
        <end position="159"/>
    </location>
</feature>
<evidence type="ECO:0000313" key="9">
    <source>
        <dbReference type="EMBL" id="MEB3103144.1"/>
    </source>
</evidence>
<comment type="similarity">
    <text evidence="7">Belongs to the binding-protein-dependent transport system permease family.</text>
</comment>
<dbReference type="SUPFAM" id="SSF161098">
    <property type="entry name" value="MetI-like"/>
    <property type="match status" value="1"/>
</dbReference>
<keyword evidence="6 7" id="KW-0472">Membrane</keyword>
<gene>
    <name evidence="9" type="ORF">VF724_15920</name>
</gene>
<comment type="caution">
    <text evidence="9">The sequence shown here is derived from an EMBL/GenBank/DDBJ whole genome shotgun (WGS) entry which is preliminary data.</text>
</comment>
<dbReference type="Gene3D" id="1.10.3720.10">
    <property type="entry name" value="MetI-like"/>
    <property type="match status" value="1"/>
</dbReference>
<sequence length="323" mass="36156">MLRSLMSIRQPRLPFIGGRGCLIPFTGGLKLQVSPNHNRSKLAYLFIAPALILILLVVFYPILNTFYISLNSVNALGNPTGFNGFANYTSLFADPEFWDITIRTVKWTVWVVVITTLIALPAAIALNLRFPGRKLARGILIVPWAASLMINAIAWKWIFDGQYSIITHMLQQLGITKEQIIWLGDPKLAFIIIIFVGILVSVPFTTLSLLAGLQSIGNDQYEASAVDGASFLVTFWRITLPQLRQPLTVTTLLNVIYVFNSFPIIWILTQGGPSFKTDILITYLYKQAFQYSNFGGASSMAVITFLILVVFAWLFQKITLKED</sequence>
<dbReference type="Proteomes" id="UP001310386">
    <property type="component" value="Unassembled WGS sequence"/>
</dbReference>
<protein>
    <submittedName>
        <fullName evidence="9">Sugar ABC transporter permease</fullName>
    </submittedName>
</protein>
<evidence type="ECO:0000259" key="8">
    <source>
        <dbReference type="PROSITE" id="PS50928"/>
    </source>
</evidence>
<dbReference type="InterPro" id="IPR035906">
    <property type="entry name" value="MetI-like_sf"/>
</dbReference>
<reference evidence="9" key="1">
    <citation type="submission" date="2023-12" db="EMBL/GenBank/DDBJ databases">
        <title>Fervidustalea candida gen. nov., sp. nov., a novel member of the family Paenibacillaceae isolated from a geothermal area.</title>
        <authorList>
            <person name="Li W.-J."/>
            <person name="Jiao J.-Y."/>
            <person name="Chen Y."/>
        </authorList>
    </citation>
    <scope>NUCLEOTIDE SEQUENCE</scope>
    <source>
        <strain evidence="9">SYSU GA230002</strain>
    </source>
</reference>
<dbReference type="CDD" id="cd06261">
    <property type="entry name" value="TM_PBP2"/>
    <property type="match status" value="1"/>
</dbReference>
<dbReference type="PANTHER" id="PTHR43005">
    <property type="entry name" value="BLR7065 PROTEIN"/>
    <property type="match status" value="1"/>
</dbReference>
<evidence type="ECO:0000256" key="5">
    <source>
        <dbReference type="ARBA" id="ARBA00022989"/>
    </source>
</evidence>
<feature type="transmembrane region" description="Helical" evidence="7">
    <location>
        <begin position="42"/>
        <end position="63"/>
    </location>
</feature>
<keyword evidence="5 7" id="KW-1133">Transmembrane helix</keyword>
<keyword evidence="3" id="KW-1003">Cell membrane</keyword>
<feature type="domain" description="ABC transmembrane type-1" evidence="8">
    <location>
        <begin position="101"/>
        <end position="315"/>
    </location>
</feature>
<feature type="transmembrane region" description="Helical" evidence="7">
    <location>
        <begin position="288"/>
        <end position="315"/>
    </location>
</feature>
<dbReference type="RefSeq" id="WP_371755272.1">
    <property type="nucleotide sequence ID" value="NZ_JAYJLD010000028.1"/>
</dbReference>
<proteinExistence type="inferred from homology"/>
<keyword evidence="2 7" id="KW-0813">Transport</keyword>
<evidence type="ECO:0000256" key="3">
    <source>
        <dbReference type="ARBA" id="ARBA00022475"/>
    </source>
</evidence>
<name>A0ABU5ZKV1_9BACL</name>
<comment type="subcellular location">
    <subcellularLocation>
        <location evidence="1 7">Cell membrane</location>
        <topology evidence="1 7">Multi-pass membrane protein</topology>
    </subcellularLocation>
</comment>
<dbReference type="PANTHER" id="PTHR43005:SF1">
    <property type="entry name" value="SPERMIDINE_PUTRESCINE TRANSPORT SYSTEM PERMEASE PROTEIN"/>
    <property type="match status" value="1"/>
</dbReference>
<dbReference type="InterPro" id="IPR000515">
    <property type="entry name" value="MetI-like"/>
</dbReference>
<dbReference type="PROSITE" id="PS50928">
    <property type="entry name" value="ABC_TM1"/>
    <property type="match status" value="1"/>
</dbReference>
<feature type="transmembrane region" description="Helical" evidence="7">
    <location>
        <begin position="247"/>
        <end position="268"/>
    </location>
</feature>
<accession>A0ABU5ZKV1</accession>
<evidence type="ECO:0000256" key="7">
    <source>
        <dbReference type="RuleBase" id="RU363032"/>
    </source>
</evidence>
<evidence type="ECO:0000256" key="1">
    <source>
        <dbReference type="ARBA" id="ARBA00004651"/>
    </source>
</evidence>